<organism evidence="3 4">
    <name type="scientific">Plasmodium falciparum FCH/4</name>
    <dbReference type="NCBI Taxonomy" id="1036724"/>
    <lineage>
        <taxon>Eukaryota</taxon>
        <taxon>Sar</taxon>
        <taxon>Alveolata</taxon>
        <taxon>Apicomplexa</taxon>
        <taxon>Aconoidasida</taxon>
        <taxon>Haemosporida</taxon>
        <taxon>Plasmodiidae</taxon>
        <taxon>Plasmodium</taxon>
        <taxon>Plasmodium (Laverania)</taxon>
    </lineage>
</organism>
<evidence type="ECO:0000313" key="3">
    <source>
        <dbReference type="EMBL" id="ETW27855.1"/>
    </source>
</evidence>
<dbReference type="OrthoDB" id="378801at2759"/>
<evidence type="ECO:0000313" key="4">
    <source>
        <dbReference type="Proteomes" id="UP000030656"/>
    </source>
</evidence>
<protein>
    <recommendedName>
        <fullName evidence="5">Surface antigen</fullName>
    </recommendedName>
</protein>
<keyword evidence="1" id="KW-0472">Membrane</keyword>
<reference evidence="3 4" key="1">
    <citation type="submission" date="2013-02" db="EMBL/GenBank/DDBJ databases">
        <title>The Genome Annotation of Plasmodium falciparum FCH/4.</title>
        <authorList>
            <consortium name="The Broad Institute Genome Sequencing Platform"/>
            <consortium name="The Broad Institute Genome Sequencing Center for Infectious Disease"/>
            <person name="Neafsey D."/>
            <person name="Hoffman S."/>
            <person name="Volkman S."/>
            <person name="Rosenthal P."/>
            <person name="Walker B."/>
            <person name="Young S.K."/>
            <person name="Zeng Q."/>
            <person name="Gargeya S."/>
            <person name="Fitzgerald M."/>
            <person name="Haas B."/>
            <person name="Abouelleil A."/>
            <person name="Allen A.W."/>
            <person name="Alvarado L."/>
            <person name="Arachchi H.M."/>
            <person name="Berlin A.M."/>
            <person name="Chapman S.B."/>
            <person name="Gainer-Dewar J."/>
            <person name="Goldberg J."/>
            <person name="Griggs A."/>
            <person name="Gujja S."/>
            <person name="Hansen M."/>
            <person name="Howarth C."/>
            <person name="Imamovic A."/>
            <person name="Ireland A."/>
            <person name="Larimer J."/>
            <person name="McCowan C."/>
            <person name="Murphy C."/>
            <person name="Pearson M."/>
            <person name="Poon T.W."/>
            <person name="Priest M."/>
            <person name="Roberts A."/>
            <person name="Saif S."/>
            <person name="Shea T."/>
            <person name="Sisk P."/>
            <person name="Sykes S."/>
            <person name="Wortman J."/>
            <person name="Nusbaum C."/>
            <person name="Birren B."/>
        </authorList>
    </citation>
    <scope>NUCLEOTIDE SEQUENCE [LARGE SCALE GENOMIC DNA]</scope>
    <source>
        <strain evidence="3 4">FCH/4</strain>
    </source>
</reference>
<keyword evidence="1" id="KW-1133">Transmembrane helix</keyword>
<accession>A0A024VI34</accession>
<feature type="transmembrane region" description="Helical" evidence="1">
    <location>
        <begin position="271"/>
        <end position="293"/>
    </location>
</feature>
<evidence type="ECO:0000256" key="2">
    <source>
        <dbReference type="SAM" id="SignalP"/>
    </source>
</evidence>
<dbReference type="EMBL" id="KI928060">
    <property type="protein sequence ID" value="ETW27855.1"/>
    <property type="molecule type" value="Genomic_DNA"/>
</dbReference>
<evidence type="ECO:0000256" key="1">
    <source>
        <dbReference type="SAM" id="Phobius"/>
    </source>
</evidence>
<sequence length="313" mass="34836">MKLHYSKILLFLILLSILITSSSNENNKNKPYITLHIRSTTSRVLSEYDIGTSIYNNDEDMKSVKENFDRETSRRFEEYDERMKDKRRKYKKQCDKDIQEIIVKDKINKSLAVKVEKGCLRCGCGLGCVAASVGIFGALGTYGWKVGATATAMELATKEGIDAGVKAVIKAIQGEAAFGELKSVPWSNFIDGSNYKTVESLVEAVNDAMASIQKPCTPNAYERVCNALSAKDEWFPIFVKAGKVATDSATENAKTIKLGEVTTTSSNAYSAIGYSVTAILIIVLVMVIIYLILRYRRKKKMNKKAQYTKLLNP</sequence>
<gene>
    <name evidence="3" type="ORF">PFFCH_04730</name>
</gene>
<evidence type="ECO:0008006" key="5">
    <source>
        <dbReference type="Google" id="ProtNLM"/>
    </source>
</evidence>
<feature type="chain" id="PRO_5001539209" description="Surface antigen" evidence="2">
    <location>
        <begin position="24"/>
        <end position="313"/>
    </location>
</feature>
<keyword evidence="2" id="KW-0732">Signal</keyword>
<reference evidence="3 4" key="2">
    <citation type="submission" date="2013-02" db="EMBL/GenBank/DDBJ databases">
        <title>The Genome Sequence of Plasmodium falciparum FCH/4.</title>
        <authorList>
            <consortium name="The Broad Institute Genome Sequencing Platform"/>
            <consortium name="The Broad Institute Genome Sequencing Center for Infectious Disease"/>
            <person name="Neafsey D."/>
            <person name="Cheeseman I."/>
            <person name="Volkman S."/>
            <person name="Adams J."/>
            <person name="Walker B."/>
            <person name="Young S.K."/>
            <person name="Zeng Q."/>
            <person name="Gargeya S."/>
            <person name="Fitzgerald M."/>
            <person name="Haas B."/>
            <person name="Abouelleil A."/>
            <person name="Alvarado L."/>
            <person name="Arachchi H.M."/>
            <person name="Berlin A.M."/>
            <person name="Chapman S.B."/>
            <person name="Dewar J."/>
            <person name="Goldberg J."/>
            <person name="Griggs A."/>
            <person name="Gujja S."/>
            <person name="Hansen M."/>
            <person name="Howarth C."/>
            <person name="Imamovic A."/>
            <person name="Larimer J."/>
            <person name="McCowan C."/>
            <person name="Murphy C."/>
            <person name="Neiman D."/>
            <person name="Pearson M."/>
            <person name="Priest M."/>
            <person name="Roberts A."/>
            <person name="Saif S."/>
            <person name="Shea T."/>
            <person name="Sisk P."/>
            <person name="Sykes S."/>
            <person name="Wortman J."/>
            <person name="Nusbaum C."/>
            <person name="Birren B."/>
        </authorList>
    </citation>
    <scope>NUCLEOTIDE SEQUENCE [LARGE SCALE GENOMIC DNA]</scope>
    <source>
        <strain evidence="3 4">FCH/4</strain>
    </source>
</reference>
<proteinExistence type="predicted"/>
<dbReference type="Pfam" id="PF02009">
    <property type="entry name" value="RIFIN"/>
    <property type="match status" value="1"/>
</dbReference>
<keyword evidence="1" id="KW-0812">Transmembrane</keyword>
<dbReference type="Proteomes" id="UP000030656">
    <property type="component" value="Unassembled WGS sequence"/>
</dbReference>
<dbReference type="AlphaFoldDB" id="A0A024VI34"/>
<feature type="signal peptide" evidence="2">
    <location>
        <begin position="1"/>
        <end position="23"/>
    </location>
</feature>
<name>A0A024VI34_PLAFA</name>
<dbReference type="NCBIfam" id="TIGR01477">
    <property type="entry name" value="RIFIN"/>
    <property type="match status" value="1"/>
</dbReference>
<dbReference type="InterPro" id="IPR006373">
    <property type="entry name" value="VSA_Rifin"/>
</dbReference>